<dbReference type="FunFam" id="3.30.565.10:FF:000014">
    <property type="entry name" value="Mismatch repair endonuclease pms1, putative"/>
    <property type="match status" value="1"/>
</dbReference>
<dbReference type="Gene3D" id="3.30.1370.100">
    <property type="entry name" value="MutL, C-terminal domain, regulatory subdomain"/>
    <property type="match status" value="1"/>
</dbReference>
<dbReference type="RefSeq" id="XP_013380444.1">
    <property type="nucleotide sequence ID" value="XM_013524990.1"/>
</dbReference>
<dbReference type="FunCoup" id="A0A1S3H5N3">
    <property type="interactions" value="1919"/>
</dbReference>
<feature type="domain" description="DNA mismatch repair protein S5" evidence="4">
    <location>
        <begin position="217"/>
        <end position="333"/>
    </location>
</feature>
<evidence type="ECO:0000313" key="6">
    <source>
        <dbReference type="RefSeq" id="XP_013380444.1"/>
    </source>
</evidence>
<name>A0A1S3H5N3_LINAN</name>
<dbReference type="Pfam" id="PF13589">
    <property type="entry name" value="HATPase_c_3"/>
    <property type="match status" value="1"/>
</dbReference>
<dbReference type="InterPro" id="IPR042121">
    <property type="entry name" value="MutL_C_regsub"/>
</dbReference>
<proteinExistence type="inferred from homology"/>
<dbReference type="InterPro" id="IPR042120">
    <property type="entry name" value="MutL_C_dimsub"/>
</dbReference>
<dbReference type="SUPFAM" id="SSF54211">
    <property type="entry name" value="Ribosomal protein S5 domain 2-like"/>
    <property type="match status" value="1"/>
</dbReference>
<dbReference type="GeneID" id="106151627"/>
<dbReference type="PANTHER" id="PTHR10073:SF52">
    <property type="entry name" value="MISMATCH REPAIR ENDONUCLEASE PMS2"/>
    <property type="match status" value="1"/>
</dbReference>
<protein>
    <submittedName>
        <fullName evidence="6">Mismatch repair endonuclease PMS2</fullName>
    </submittedName>
</protein>
<dbReference type="InterPro" id="IPR013507">
    <property type="entry name" value="DNA_mismatch_S5_2-like"/>
</dbReference>
<dbReference type="PROSITE" id="PS00058">
    <property type="entry name" value="DNA_MISMATCH_REPAIR_1"/>
    <property type="match status" value="1"/>
</dbReference>
<dbReference type="Gene3D" id="3.30.565.10">
    <property type="entry name" value="Histidine kinase-like ATPase, C-terminal domain"/>
    <property type="match status" value="1"/>
</dbReference>
<evidence type="ECO:0000256" key="1">
    <source>
        <dbReference type="ARBA" id="ARBA00006082"/>
    </source>
</evidence>
<evidence type="ECO:0000256" key="2">
    <source>
        <dbReference type="ARBA" id="ARBA00022763"/>
    </source>
</evidence>
<evidence type="ECO:0000259" key="3">
    <source>
        <dbReference type="SMART" id="SM00853"/>
    </source>
</evidence>
<dbReference type="AlphaFoldDB" id="A0A1S3H5N3"/>
<dbReference type="CDD" id="cd16926">
    <property type="entry name" value="HATPase_MutL-MLH-PMS-like"/>
    <property type="match status" value="1"/>
</dbReference>
<accession>A0A1S3H5N3</accession>
<dbReference type="InterPro" id="IPR002099">
    <property type="entry name" value="MutL/Mlh/PMS"/>
</dbReference>
<dbReference type="SUPFAM" id="SSF55874">
    <property type="entry name" value="ATPase domain of HSP90 chaperone/DNA topoisomerase II/histidine kinase"/>
    <property type="match status" value="1"/>
</dbReference>
<dbReference type="InterPro" id="IPR014721">
    <property type="entry name" value="Ribsml_uS5_D2-typ_fold_subgr"/>
</dbReference>
<dbReference type="GO" id="GO:0140664">
    <property type="term" value="F:ATP-dependent DNA damage sensor activity"/>
    <property type="evidence" value="ECO:0007669"/>
    <property type="project" value="InterPro"/>
</dbReference>
<keyword evidence="6" id="KW-0255">Endonuclease</keyword>
<feature type="domain" description="MutL C-terminal dimerisation" evidence="3">
    <location>
        <begin position="410"/>
        <end position="554"/>
    </location>
</feature>
<dbReference type="CDD" id="cd03484">
    <property type="entry name" value="MutL_Trans_hPMS_2_like"/>
    <property type="match status" value="1"/>
</dbReference>
<evidence type="ECO:0000313" key="5">
    <source>
        <dbReference type="Proteomes" id="UP000085678"/>
    </source>
</evidence>
<dbReference type="OrthoDB" id="10254304at2759"/>
<comment type="similarity">
    <text evidence="1">Belongs to the DNA mismatch repair MutL/HexB family.</text>
</comment>
<keyword evidence="2" id="KW-0227">DNA damage</keyword>
<dbReference type="InterPro" id="IPR037198">
    <property type="entry name" value="MutL_C_sf"/>
</dbReference>
<dbReference type="STRING" id="7574.A0A1S3H5N3"/>
<gene>
    <name evidence="6" type="primary">LOC106151627</name>
</gene>
<dbReference type="InterPro" id="IPR036890">
    <property type="entry name" value="HATPase_C_sf"/>
</dbReference>
<dbReference type="GO" id="GO:0005524">
    <property type="term" value="F:ATP binding"/>
    <property type="evidence" value="ECO:0007669"/>
    <property type="project" value="InterPro"/>
</dbReference>
<dbReference type="InterPro" id="IPR038973">
    <property type="entry name" value="MutL/Mlh/Pms-like"/>
</dbReference>
<dbReference type="NCBIfam" id="TIGR00585">
    <property type="entry name" value="mutl"/>
    <property type="match status" value="1"/>
</dbReference>
<dbReference type="Pfam" id="PF01119">
    <property type="entry name" value="DNA_mis_repair"/>
    <property type="match status" value="1"/>
</dbReference>
<dbReference type="FunFam" id="3.30.1370.100:FF:000001">
    <property type="entry name" value="Mismatch repair endonuclease pms1, putative"/>
    <property type="match status" value="1"/>
</dbReference>
<dbReference type="Gene3D" id="3.30.1540.20">
    <property type="entry name" value="MutL, C-terminal domain, dimerisation subdomain"/>
    <property type="match status" value="2"/>
</dbReference>
<dbReference type="SUPFAM" id="SSF118116">
    <property type="entry name" value="DNA mismatch repair protein MutL"/>
    <property type="match status" value="1"/>
</dbReference>
<keyword evidence="6" id="KW-0378">Hydrolase</keyword>
<dbReference type="InterPro" id="IPR020568">
    <property type="entry name" value="Ribosomal_Su5_D2-typ_SF"/>
</dbReference>
<dbReference type="GO" id="GO:0004519">
    <property type="term" value="F:endonuclease activity"/>
    <property type="evidence" value="ECO:0007669"/>
    <property type="project" value="UniProtKB-KW"/>
</dbReference>
<dbReference type="GO" id="GO:0006298">
    <property type="term" value="P:mismatch repair"/>
    <property type="evidence" value="ECO:0007669"/>
    <property type="project" value="InterPro"/>
</dbReference>
<dbReference type="Gene3D" id="3.30.230.10">
    <property type="match status" value="1"/>
</dbReference>
<dbReference type="GO" id="GO:0016887">
    <property type="term" value="F:ATP hydrolysis activity"/>
    <property type="evidence" value="ECO:0007669"/>
    <property type="project" value="InterPro"/>
</dbReference>
<dbReference type="SMART" id="SM01340">
    <property type="entry name" value="DNA_mis_repair"/>
    <property type="match status" value="1"/>
</dbReference>
<dbReference type="PANTHER" id="PTHR10073">
    <property type="entry name" value="DNA MISMATCH REPAIR PROTEIN MLH, PMS, MUTL"/>
    <property type="match status" value="1"/>
</dbReference>
<keyword evidence="6" id="KW-0540">Nuclease</keyword>
<keyword evidence="5" id="KW-1185">Reference proteome</keyword>
<dbReference type="InterPro" id="IPR014790">
    <property type="entry name" value="MutL_C"/>
</dbReference>
<dbReference type="InterPro" id="IPR014762">
    <property type="entry name" value="DNA_mismatch_repair_CS"/>
</dbReference>
<sequence>MAAGIQAIDKKSVHRICSGQVVLNLATAVKELVENSIDAGASIIEVRLREYGSDLVEVVDNGLGVEESNFEGLTLKHHTSKLQDFADLVSVETFGFRGEALSSLCALSKLTITTCHVDGKVGTKLEYDHNGKLINQTPCARQQGTTVCLSQLFSTLPVRYKEFQRNLKKEFSKMVQVLNSYCIVATGVRISCTNVTEKGKKSTVISTNGNPGMRENITNVFGAKQLNTLMDFTQCQPEDDTAEEYGLKSTNKNGLLKITGFISKCDHGLGRSSTDRQFFFINKRPCDLTKLSKVINEVYHMYNRHQYPFVALNVSLEKGEHTMDMFPEMEVLGQFNLGFIIGKLGPDLFIIDQHATDEKYNFENLQKHTVIQSQKLIHCTNSACQVGLHACKQELDIWQGRMDMFPEMEVLGQFNLGFIIGKLGPDLFIIDQHATDEKYNFENLQKHTVIQSQKLIHPQTLELTAANETILVDNLEVFRKNGFDFQINEDAVPTQRVKLVSMPVSRNWTFGKEDIEELIFMLTDSPGVMCRPTRVRQMFASRACRSSIMVGTALDKAEMKKLLCHMGELDQPWNCPHGRPTIRHLINLHMLPD</sequence>
<dbReference type="KEGG" id="lak:106151627"/>
<dbReference type="InParanoid" id="A0A1S3H5N3"/>
<organism evidence="5 6">
    <name type="scientific">Lingula anatina</name>
    <name type="common">Brachiopod</name>
    <name type="synonym">Lingula unguis</name>
    <dbReference type="NCBI Taxonomy" id="7574"/>
    <lineage>
        <taxon>Eukaryota</taxon>
        <taxon>Metazoa</taxon>
        <taxon>Spiralia</taxon>
        <taxon>Lophotrochozoa</taxon>
        <taxon>Brachiopoda</taxon>
        <taxon>Linguliformea</taxon>
        <taxon>Lingulata</taxon>
        <taxon>Lingulida</taxon>
        <taxon>Linguloidea</taxon>
        <taxon>Lingulidae</taxon>
        <taxon>Lingula</taxon>
    </lineage>
</organism>
<evidence type="ECO:0000259" key="4">
    <source>
        <dbReference type="SMART" id="SM01340"/>
    </source>
</evidence>
<dbReference type="SMART" id="SM00853">
    <property type="entry name" value="MutL_C"/>
    <property type="match status" value="1"/>
</dbReference>
<dbReference type="GO" id="GO:0032389">
    <property type="term" value="C:MutLalpha complex"/>
    <property type="evidence" value="ECO:0007669"/>
    <property type="project" value="TreeGrafter"/>
</dbReference>
<dbReference type="Proteomes" id="UP000085678">
    <property type="component" value="Unplaced"/>
</dbReference>
<dbReference type="Pfam" id="PF08676">
    <property type="entry name" value="MutL_C"/>
    <property type="match status" value="2"/>
</dbReference>
<dbReference type="GO" id="GO:0030983">
    <property type="term" value="F:mismatched DNA binding"/>
    <property type="evidence" value="ECO:0007669"/>
    <property type="project" value="InterPro"/>
</dbReference>
<reference evidence="6" key="1">
    <citation type="submission" date="2025-08" db="UniProtKB">
        <authorList>
            <consortium name="RefSeq"/>
        </authorList>
    </citation>
    <scope>IDENTIFICATION</scope>
    <source>
        <tissue evidence="6">Gonads</tissue>
    </source>
</reference>
<dbReference type="FunFam" id="3.30.1540.20:FF:000019">
    <property type="entry name" value="PMS1 homolog 2, mismatch repair system component"/>
    <property type="match status" value="1"/>
</dbReference>